<accession>C9YG65</accession>
<dbReference type="InterPro" id="IPR035965">
    <property type="entry name" value="PAS-like_dom_sf"/>
</dbReference>
<feature type="domain" description="GGDEF" evidence="4">
    <location>
        <begin position="415"/>
        <end position="548"/>
    </location>
</feature>
<feature type="domain" description="EAL" evidence="3">
    <location>
        <begin position="557"/>
        <end position="815"/>
    </location>
</feature>
<dbReference type="InterPro" id="IPR000014">
    <property type="entry name" value="PAS"/>
</dbReference>
<dbReference type="PANTHER" id="PTHR44757:SF2">
    <property type="entry name" value="BIOFILM ARCHITECTURE MAINTENANCE PROTEIN MBAA"/>
    <property type="match status" value="1"/>
</dbReference>
<dbReference type="NCBIfam" id="TIGR00229">
    <property type="entry name" value="sensory_box"/>
    <property type="match status" value="1"/>
</dbReference>
<dbReference type="SUPFAM" id="SSF55785">
    <property type="entry name" value="PYP-like sensor domain (PAS domain)"/>
    <property type="match status" value="1"/>
</dbReference>
<dbReference type="CDD" id="cd01948">
    <property type="entry name" value="EAL"/>
    <property type="match status" value="1"/>
</dbReference>
<dbReference type="Gene3D" id="3.30.70.270">
    <property type="match status" value="1"/>
</dbReference>
<gene>
    <name evidence="5" type="ORF">Csp_B17650</name>
</gene>
<evidence type="ECO:0000259" key="3">
    <source>
        <dbReference type="PROSITE" id="PS50883"/>
    </source>
</evidence>
<dbReference type="CDD" id="cd01949">
    <property type="entry name" value="GGDEF"/>
    <property type="match status" value="1"/>
</dbReference>
<keyword evidence="1" id="KW-0472">Membrane</keyword>
<dbReference type="SUPFAM" id="SSF55073">
    <property type="entry name" value="Nucleotide cyclase"/>
    <property type="match status" value="1"/>
</dbReference>
<dbReference type="AlphaFoldDB" id="C9YG65"/>
<dbReference type="SMART" id="SM00052">
    <property type="entry name" value="EAL"/>
    <property type="match status" value="1"/>
</dbReference>
<dbReference type="InterPro" id="IPR035919">
    <property type="entry name" value="EAL_sf"/>
</dbReference>
<dbReference type="Gene3D" id="3.30.450.20">
    <property type="entry name" value="PAS domain"/>
    <property type="match status" value="1"/>
</dbReference>
<feature type="domain" description="PAS" evidence="2">
    <location>
        <begin position="263"/>
        <end position="306"/>
    </location>
</feature>
<evidence type="ECO:0000259" key="2">
    <source>
        <dbReference type="PROSITE" id="PS50112"/>
    </source>
</evidence>
<name>C9YG65_CURXX</name>
<dbReference type="PROSITE" id="PS50887">
    <property type="entry name" value="GGDEF"/>
    <property type="match status" value="1"/>
</dbReference>
<proteinExistence type="predicted"/>
<evidence type="ECO:0000256" key="1">
    <source>
        <dbReference type="SAM" id="Phobius"/>
    </source>
</evidence>
<keyword evidence="1" id="KW-1133">Transmembrane helix</keyword>
<dbReference type="InterPro" id="IPR001633">
    <property type="entry name" value="EAL_dom"/>
</dbReference>
<dbReference type="NCBIfam" id="TIGR00254">
    <property type="entry name" value="GGDEF"/>
    <property type="match status" value="1"/>
</dbReference>
<dbReference type="Pfam" id="PF00563">
    <property type="entry name" value="EAL"/>
    <property type="match status" value="1"/>
</dbReference>
<dbReference type="InterPro" id="IPR043128">
    <property type="entry name" value="Rev_trsase/Diguanyl_cyclase"/>
</dbReference>
<dbReference type="InterPro" id="IPR052155">
    <property type="entry name" value="Biofilm_reg_signaling"/>
</dbReference>
<dbReference type="SUPFAM" id="SSF141868">
    <property type="entry name" value="EAL domain-like"/>
    <property type="match status" value="1"/>
</dbReference>
<protein>
    <submittedName>
        <fullName evidence="5">Uncharacterized signaling protein PA1727</fullName>
    </submittedName>
</protein>
<evidence type="ECO:0000259" key="4">
    <source>
        <dbReference type="PROSITE" id="PS50887"/>
    </source>
</evidence>
<dbReference type="InterPro" id="IPR029787">
    <property type="entry name" value="Nucleotide_cyclase"/>
</dbReference>
<feature type="transmembrane region" description="Helical" evidence="1">
    <location>
        <begin position="224"/>
        <end position="244"/>
    </location>
</feature>
<dbReference type="Pfam" id="PF05228">
    <property type="entry name" value="CHASE4"/>
    <property type="match status" value="1"/>
</dbReference>
<dbReference type="EMBL" id="FN543108">
    <property type="protein sequence ID" value="CBA33156.1"/>
    <property type="molecule type" value="Genomic_DNA"/>
</dbReference>
<keyword evidence="1" id="KW-0812">Transmembrane</keyword>
<sequence length="823" mass="89969">MHMGSSQSRLSAEDSRRQFASLLELQSRQLSVQALDYSNWDESIAALLVREDRAWWSKNAGEYAISTFELAFSVVFDANNRILFDAKQSDRDIDLEQLSKSDAFKKVLSQARSRPLEGAATTVSATGFVQLNGQLYAVAAVRFRPETSTSPANPEPDALLVFGKSVAESVLPITADVMGLPGLEIVQEVPAGFTDVPIPLADSTRFGFVVWQPRAHSQKPIQDILPWVGGLLILALMAVIYAGLHAQKLMKQILEDSRQRVSLAERNRSVLNAVDDAILGIDLNGTVTFANPSASNLLLLTSDDILTLEIKDLLPLEYSGPLLASLNSGQRWSSLSSTLIDSNGRRFPAEVSCTVVRYNDKIRGGVIGIRDISERKFFEDQLYLKANFDTLTGAPNRNYFAEYVGNCLMVMGSDQSGSLMLVDIEGFKKINDSMGHDTGDLLLKYAYERLVATVGPANMVARFGNDEFAVCLGGCKNQAEAAEIAQKVLNAFSESFNVLGHVVWAGASIGISVFPTDGSTPNDLLRRAEMAMYKAKSLGKDEFSFYSAELDVDTQGRRTLEVDLRRALAQNELELFYQPIVTMGSAAVSHVEALLRWRDPQKGLISPDTFIPLAEETGLIVEMGVWVLEESCRQLAAWHKAGLDAHVGVAINVSGRQVPRGLSLACITETLSRYGLDGSQVSFEITESVLLDGSGTVAEWLSGVRNLGIRLMIDDFGTGYSSLSYLKHLQAAALKIDKSFVWGVAGESENKEDQSLVLAIISMAHSLGLPVIAEGVETNEQADWLLRNQCDFAQGYLYGRPLPAENFRSSIVPLSLLESRPLA</sequence>
<organism evidence="5">
    <name type="scientific">Curvibacter symbiont subsp. Hydra magnipapillata</name>
    <dbReference type="NCBI Taxonomy" id="667019"/>
    <lineage>
        <taxon>Bacteria</taxon>
        <taxon>Pseudomonadati</taxon>
        <taxon>Pseudomonadota</taxon>
        <taxon>Betaproteobacteria</taxon>
        <taxon>Burkholderiales</taxon>
        <taxon>Comamonadaceae</taxon>
        <taxon>Curvibacter</taxon>
    </lineage>
</organism>
<dbReference type="Pfam" id="PF00990">
    <property type="entry name" value="GGDEF"/>
    <property type="match status" value="1"/>
</dbReference>
<evidence type="ECO:0000313" key="5">
    <source>
        <dbReference type="EMBL" id="CBA33156.1"/>
    </source>
</evidence>
<dbReference type="SMART" id="SM00267">
    <property type="entry name" value="GGDEF"/>
    <property type="match status" value="1"/>
</dbReference>
<dbReference type="CDD" id="cd00130">
    <property type="entry name" value="PAS"/>
    <property type="match status" value="1"/>
</dbReference>
<dbReference type="PROSITE" id="PS50112">
    <property type="entry name" value="PAS"/>
    <property type="match status" value="1"/>
</dbReference>
<dbReference type="Gene3D" id="3.20.20.450">
    <property type="entry name" value="EAL domain"/>
    <property type="match status" value="1"/>
</dbReference>
<dbReference type="Pfam" id="PF13426">
    <property type="entry name" value="PAS_9"/>
    <property type="match status" value="1"/>
</dbReference>
<dbReference type="InterPro" id="IPR000160">
    <property type="entry name" value="GGDEF_dom"/>
</dbReference>
<dbReference type="InterPro" id="IPR007892">
    <property type="entry name" value="CHASE4"/>
</dbReference>
<reference evidence="5" key="1">
    <citation type="journal article" date="2010" name="Nature">
        <title>The Dynamic genome of Hydra.</title>
        <authorList>
            <person name="Chapman J.A."/>
            <person name="Kirkness E.F."/>
            <person name="Simakov O."/>
            <person name="Hampson S.E."/>
            <person name="Mitros T."/>
            <person name="Weinmaier T."/>
            <person name="Rattei T."/>
            <person name="Balasubramanian P.G."/>
            <person name="Borman J."/>
            <person name="Busam D."/>
            <person name="Disbennett K."/>
            <person name="Pfannkoch C."/>
            <person name="Sumin N."/>
            <person name="Sutton G."/>
            <person name="Viswanathan L."/>
            <person name="Walenz B."/>
            <person name="Goodstein D.M."/>
            <person name="Hellsten U."/>
            <person name="Kawashima T."/>
            <person name="Prochnik S.E."/>
            <person name="Putnam N.H."/>
            <person name="Shu S."/>
            <person name="Blumberg B."/>
            <person name="Dana C.E."/>
            <person name="Gee L."/>
            <person name="Kibler D.F."/>
            <person name="Law L."/>
            <person name="Lindgens D."/>
            <person name="Martinez D.E."/>
            <person name="Peng J."/>
            <person name="Wigge P.A."/>
            <person name="Bertulat B."/>
            <person name="Guder C."/>
            <person name="Nakamura Y."/>
            <person name="Ozbek S."/>
            <person name="Watanabe H."/>
            <person name="Khalturin K."/>
            <person name="Hemmrich G."/>
            <person name="Franke A."/>
            <person name="Augustin R."/>
            <person name="Fraune S."/>
            <person name="Hayakawa E."/>
            <person name="Hayakawa S."/>
            <person name="Hirose M."/>
            <person name="Hwang J."/>
            <person name="Ikeo K."/>
            <person name="Nishimiya-Fujisawa C."/>
            <person name="Ogura A."/>
            <person name="Takahashi T."/>
            <person name="Steinmetz P.R."/>
            <person name="Zhang X."/>
            <person name="Aufschnaiter R."/>
            <person name="Eder M.K."/>
            <person name="Gorny A.K."/>
            <person name="Salvenmoser W."/>
            <person name="Heimberg A.M."/>
            <person name="Wheeler B.M."/>
            <person name="Peterson K.J."/>
            <person name="Boettger A."/>
            <person name="Tischler P."/>
            <person name="Wolf A."/>
            <person name="Gojobori T."/>
            <person name="Remington K.A."/>
            <person name="Strausberg R.L."/>
            <person name="Venter J."/>
            <person name="Technau U."/>
            <person name="Hobmayer B."/>
            <person name="Bosch T.C."/>
            <person name="Holstein T.W."/>
            <person name="Fujisawa T."/>
            <person name="Bode H.R."/>
            <person name="David C.N."/>
            <person name="Rokhsar D.S."/>
            <person name="Steele R.E."/>
        </authorList>
    </citation>
    <scope>NUCLEOTIDE SEQUENCE</scope>
</reference>
<dbReference type="SMART" id="SM00091">
    <property type="entry name" value="PAS"/>
    <property type="match status" value="1"/>
</dbReference>
<dbReference type="PANTHER" id="PTHR44757">
    <property type="entry name" value="DIGUANYLATE CYCLASE DGCP"/>
    <property type="match status" value="1"/>
</dbReference>
<dbReference type="PROSITE" id="PS50883">
    <property type="entry name" value="EAL"/>
    <property type="match status" value="1"/>
</dbReference>